<dbReference type="InterPro" id="IPR045161">
    <property type="entry name" value="Utp18"/>
</dbReference>
<evidence type="ECO:0000256" key="4">
    <source>
        <dbReference type="ARBA" id="ARBA00022737"/>
    </source>
</evidence>
<keyword evidence="4" id="KW-0677">Repeat</keyword>
<evidence type="ECO:0000256" key="6">
    <source>
        <dbReference type="ARBA" id="ARBA00025767"/>
    </source>
</evidence>
<organism evidence="7 8">
    <name type="scientific">Acromyrmex charruanus</name>
    <dbReference type="NCBI Taxonomy" id="2715315"/>
    <lineage>
        <taxon>Eukaryota</taxon>
        <taxon>Metazoa</taxon>
        <taxon>Ecdysozoa</taxon>
        <taxon>Arthropoda</taxon>
        <taxon>Hexapoda</taxon>
        <taxon>Insecta</taxon>
        <taxon>Pterygota</taxon>
        <taxon>Neoptera</taxon>
        <taxon>Endopterygota</taxon>
        <taxon>Hymenoptera</taxon>
        <taxon>Apocrita</taxon>
        <taxon>Aculeata</taxon>
        <taxon>Formicoidea</taxon>
        <taxon>Formicidae</taxon>
        <taxon>Myrmicinae</taxon>
        <taxon>Acromyrmex</taxon>
    </lineage>
</organism>
<dbReference type="InterPro" id="IPR036322">
    <property type="entry name" value="WD40_repeat_dom_sf"/>
</dbReference>
<dbReference type="GO" id="GO:0034388">
    <property type="term" value="C:Pwp2p-containing subcomplex of 90S preribosome"/>
    <property type="evidence" value="ECO:0007669"/>
    <property type="project" value="TreeGrafter"/>
</dbReference>
<evidence type="ECO:0000313" key="8">
    <source>
        <dbReference type="Proteomes" id="UP000669903"/>
    </source>
</evidence>
<evidence type="ECO:0000256" key="3">
    <source>
        <dbReference type="ARBA" id="ARBA00022574"/>
    </source>
</evidence>
<dbReference type="EMBL" id="JAANIC010002508">
    <property type="protein sequence ID" value="KAG5344648.1"/>
    <property type="molecule type" value="Genomic_DNA"/>
</dbReference>
<dbReference type="AlphaFoldDB" id="A0A836GKY3"/>
<keyword evidence="5" id="KW-0539">Nucleus</keyword>
<feature type="non-terminal residue" evidence="7">
    <location>
        <position position="1"/>
    </location>
</feature>
<accession>A0A836GKY3</accession>
<proteinExistence type="inferred from homology"/>
<dbReference type="SUPFAM" id="SSF50978">
    <property type="entry name" value="WD40 repeat-like"/>
    <property type="match status" value="1"/>
</dbReference>
<name>A0A836GKY3_9HYME</name>
<evidence type="ECO:0000256" key="1">
    <source>
        <dbReference type="ARBA" id="ARBA00004604"/>
    </source>
</evidence>
<keyword evidence="3" id="KW-0853">WD repeat</keyword>
<dbReference type="GO" id="GO:0032040">
    <property type="term" value="C:small-subunit processome"/>
    <property type="evidence" value="ECO:0007669"/>
    <property type="project" value="TreeGrafter"/>
</dbReference>
<comment type="caution">
    <text evidence="7">The sequence shown here is derived from an EMBL/GenBank/DDBJ whole genome shotgun (WGS) entry which is preliminary data.</text>
</comment>
<feature type="non-terminal residue" evidence="7">
    <location>
        <position position="511"/>
    </location>
</feature>
<dbReference type="Pfam" id="PF00400">
    <property type="entry name" value="WD40"/>
    <property type="match status" value="1"/>
</dbReference>
<evidence type="ECO:0000313" key="7">
    <source>
        <dbReference type="EMBL" id="KAG5344648.1"/>
    </source>
</evidence>
<evidence type="ECO:0000256" key="2">
    <source>
        <dbReference type="ARBA" id="ARBA00022552"/>
    </source>
</evidence>
<dbReference type="InterPro" id="IPR001680">
    <property type="entry name" value="WD40_rpt"/>
</dbReference>
<sequence>ILDNIQLEGPKKCWSSCCVQDENLWWHGHAITIPSVTPFPRYDCFEGTWSRKMRFSLLSKLYLNRPQMRANVFHSRCGKDFNGAVARGNHINPPHATWMAFIEKRIDIQRLVQSSTSSKVMILVIELVIWVNILILSDKFKYFVTHLRQNCINNNSVAIDTLHSCHLEAPKIKNLPKNVIDIKVLKALNKSTRTEGPIITSVEFHPSSTVALVAGTSGVLSLFQVDGHTNNKLHSMQFKKYPISKAIFMKEGTEILLGSQYYPYCHTYDLMNGKTYKFSLPHRITNMKRYEVSPDGKLIALCGRLGEIYLLHSFTKELVGTFRMNSKCRVLAFTPDSKTLISHGGKYKLFFLIIHIVDGSEMYIWDLNTRTCINRAIDDGSLSCTSLAVSPSGQFVATGSAQGVVNLYDMKTVLEDQSPAPLKIWMNLVTSVTSLKFNLTSEILTAASVDKYNAFRMMHLPSFTVFSNFPTLQTNIGMSQTINFSPGSGYLSISNRTGSALLYRLRHYGNY</sequence>
<comment type="subcellular location">
    <subcellularLocation>
        <location evidence="1">Nucleus</location>
        <location evidence="1">Nucleolus</location>
    </subcellularLocation>
</comment>
<dbReference type="Gene3D" id="2.130.10.10">
    <property type="entry name" value="YVTN repeat-like/Quinoprotein amine dehydrogenase"/>
    <property type="match status" value="1"/>
</dbReference>
<dbReference type="GO" id="GO:0006364">
    <property type="term" value="P:rRNA processing"/>
    <property type="evidence" value="ECO:0007669"/>
    <property type="project" value="UniProtKB-KW"/>
</dbReference>
<protein>
    <submittedName>
        <fullName evidence="7">UTP18 protein</fullName>
    </submittedName>
</protein>
<dbReference type="InterPro" id="IPR015943">
    <property type="entry name" value="WD40/YVTN_repeat-like_dom_sf"/>
</dbReference>
<comment type="similarity">
    <text evidence="6">Belongs to the WD repeat UTP18 family.</text>
</comment>
<dbReference type="PANTHER" id="PTHR18359">
    <property type="entry name" value="WD-REPEAT PROTEIN-RELATED"/>
    <property type="match status" value="1"/>
</dbReference>
<dbReference type="Proteomes" id="UP000669903">
    <property type="component" value="Unassembled WGS sequence"/>
</dbReference>
<evidence type="ECO:0000256" key="5">
    <source>
        <dbReference type="ARBA" id="ARBA00023242"/>
    </source>
</evidence>
<reference evidence="7" key="1">
    <citation type="submission" date="2020-03" db="EMBL/GenBank/DDBJ databases">
        <title>Relaxed selection underlies rapid genomic changes in the transitions from sociality to social parasitism in ants.</title>
        <authorList>
            <person name="Bi X."/>
        </authorList>
    </citation>
    <scope>NUCLEOTIDE SEQUENCE</scope>
    <source>
        <strain evidence="7">BGI-DK2014a</strain>
        <tissue evidence="7">Whole body</tissue>
    </source>
</reference>
<keyword evidence="2" id="KW-0698">rRNA processing</keyword>
<gene>
    <name evidence="7" type="primary">Utp18</name>
    <name evidence="7" type="ORF">G6Z76_0005563</name>
</gene>
<dbReference type="PANTHER" id="PTHR18359:SF0">
    <property type="entry name" value="U3 SMALL NUCLEOLAR RNA-ASSOCIATED PROTEIN 18 HOMOLOG"/>
    <property type="match status" value="1"/>
</dbReference>
<dbReference type="SMART" id="SM00320">
    <property type="entry name" value="WD40"/>
    <property type="match status" value="3"/>
</dbReference>
<keyword evidence="8" id="KW-1185">Reference proteome</keyword>